<dbReference type="Pfam" id="PF14832">
    <property type="entry name" value="Tautomerase_3"/>
    <property type="match status" value="1"/>
</dbReference>
<dbReference type="EMBL" id="CP004350">
    <property type="protein sequence ID" value="AHI18794.1"/>
    <property type="molecule type" value="Genomic_DNA"/>
</dbReference>
<keyword evidence="3" id="KW-1185">Reference proteome</keyword>
<dbReference type="GeneID" id="82876418"/>
<dbReference type="SUPFAM" id="SSF55331">
    <property type="entry name" value="Tautomerase/MIF"/>
    <property type="match status" value="1"/>
</dbReference>
<dbReference type="Proteomes" id="UP000019226">
    <property type="component" value="Chromosome"/>
</dbReference>
<sequence>MPTYAVSSRRGVINPQQRGDVAKLLTTLHSEIALAPRYFVQVLFHDLDEGALFLAGQEAHEGHVWIHADIRSGRTSEQKTQLLAEITAQTAALLQLTPEHVWVYINEIPGEHMTEYGKLLPEPGGEEGWFASLPQELQDKLKELK</sequence>
<dbReference type="InterPro" id="IPR028116">
    <property type="entry name" value="Cis-CaaD-like"/>
</dbReference>
<dbReference type="RefSeq" id="WP_006823826.1">
    <property type="nucleotide sequence ID" value="NZ_CP004350.1"/>
</dbReference>
<dbReference type="InterPro" id="IPR014347">
    <property type="entry name" value="Tautomerase/MIF_sf"/>
</dbReference>
<protein>
    <recommendedName>
        <fullName evidence="1">Tautomerase cis-CaaD-like domain-containing protein</fullName>
    </recommendedName>
</protein>
<dbReference type="Gene3D" id="3.30.429.10">
    <property type="entry name" value="Macrophage Migration Inhibitory Factor"/>
    <property type="match status" value="1"/>
</dbReference>
<accession>A0ABN4CDU5</accession>
<name>A0ABN4CDU5_9CORY</name>
<reference evidence="3" key="1">
    <citation type="submission" date="2013-02" db="EMBL/GenBank/DDBJ databases">
        <title>The complete genome sequence of Corynebacterium casei LMG S-19264 (=DSM 44701).</title>
        <authorList>
            <person name="Ruckert C."/>
            <person name="Albersmeier A."/>
            <person name="Kalinowski J."/>
        </authorList>
    </citation>
    <scope>NUCLEOTIDE SEQUENCE [LARGE SCALE GENOMIC DNA]</scope>
    <source>
        <strain evidence="3">LMG S-19264</strain>
    </source>
</reference>
<evidence type="ECO:0000313" key="3">
    <source>
        <dbReference type="Proteomes" id="UP000019226"/>
    </source>
</evidence>
<feature type="domain" description="Tautomerase cis-CaaD-like" evidence="1">
    <location>
        <begin position="1"/>
        <end position="128"/>
    </location>
</feature>
<evidence type="ECO:0000313" key="2">
    <source>
        <dbReference type="EMBL" id="AHI18794.1"/>
    </source>
</evidence>
<proteinExistence type="predicted"/>
<gene>
    <name evidence="2" type="ORF">CCASEI_01045</name>
</gene>
<evidence type="ECO:0000259" key="1">
    <source>
        <dbReference type="Pfam" id="PF14832"/>
    </source>
</evidence>
<organism evidence="2 3">
    <name type="scientific">Corynebacterium casei LMG S-19264</name>
    <dbReference type="NCBI Taxonomy" id="1285583"/>
    <lineage>
        <taxon>Bacteria</taxon>
        <taxon>Bacillati</taxon>
        <taxon>Actinomycetota</taxon>
        <taxon>Actinomycetes</taxon>
        <taxon>Mycobacteriales</taxon>
        <taxon>Corynebacteriaceae</taxon>
        <taxon>Corynebacterium</taxon>
    </lineage>
</organism>